<evidence type="ECO:0000256" key="10">
    <source>
        <dbReference type="ARBA" id="ARBA00023242"/>
    </source>
</evidence>
<dbReference type="Pfam" id="PF00004">
    <property type="entry name" value="AAA"/>
    <property type="match status" value="1"/>
</dbReference>
<dbReference type="InterPro" id="IPR016035">
    <property type="entry name" value="Acyl_Trfase/lysoPLipase"/>
</dbReference>
<dbReference type="PANTHER" id="PTHR23077:SF12">
    <property type="entry name" value="PEROXISOMAL ATPASE PEX1"/>
    <property type="match status" value="1"/>
</dbReference>
<dbReference type="GO" id="GO:0005829">
    <property type="term" value="C:cytosol"/>
    <property type="evidence" value="ECO:0007669"/>
    <property type="project" value="TreeGrafter"/>
</dbReference>
<name>A0A914H5I2_GLORO</name>
<evidence type="ECO:0000256" key="8">
    <source>
        <dbReference type="ARBA" id="ARBA00023098"/>
    </source>
</evidence>
<dbReference type="InterPro" id="IPR005574">
    <property type="entry name" value="Rpb4/RPC9"/>
</dbReference>
<dbReference type="Gene3D" id="1.10.8.60">
    <property type="match status" value="1"/>
</dbReference>
<feature type="short sequence motif" description="DGA/G" evidence="13">
    <location>
        <begin position="1481"/>
        <end position="1483"/>
    </location>
</feature>
<dbReference type="InterPro" id="IPR027417">
    <property type="entry name" value="P-loop_NTPase"/>
</dbReference>
<keyword evidence="15" id="KW-1185">Reference proteome</keyword>
<reference evidence="16" key="1">
    <citation type="submission" date="2022-11" db="UniProtKB">
        <authorList>
            <consortium name="WormBaseParasite"/>
        </authorList>
    </citation>
    <scope>IDENTIFICATION</scope>
</reference>
<dbReference type="SUPFAM" id="SSF47819">
    <property type="entry name" value="HRDC-like"/>
    <property type="match status" value="1"/>
</dbReference>
<evidence type="ECO:0000256" key="2">
    <source>
        <dbReference type="ARBA" id="ARBA00004370"/>
    </source>
</evidence>
<feature type="active site" description="Proton acceptor" evidence="13">
    <location>
        <position position="1481"/>
    </location>
</feature>
<dbReference type="Gene3D" id="3.10.330.10">
    <property type="match status" value="1"/>
</dbReference>
<dbReference type="PROSITE" id="PS51635">
    <property type="entry name" value="PNPLA"/>
    <property type="match status" value="1"/>
</dbReference>
<dbReference type="InterPro" id="IPR038324">
    <property type="entry name" value="Rpb4/RPC9_sf"/>
</dbReference>
<dbReference type="GO" id="GO:0005634">
    <property type="term" value="C:nucleus"/>
    <property type="evidence" value="ECO:0007669"/>
    <property type="project" value="UniProtKB-SubCell"/>
</dbReference>
<evidence type="ECO:0000256" key="6">
    <source>
        <dbReference type="ARBA" id="ARBA00022840"/>
    </source>
</evidence>
<dbReference type="GO" id="GO:0005778">
    <property type="term" value="C:peroxisomal membrane"/>
    <property type="evidence" value="ECO:0007669"/>
    <property type="project" value="TreeGrafter"/>
</dbReference>
<dbReference type="GO" id="GO:0030880">
    <property type="term" value="C:RNA polymerase complex"/>
    <property type="evidence" value="ECO:0007669"/>
    <property type="project" value="InterPro"/>
</dbReference>
<evidence type="ECO:0000256" key="13">
    <source>
        <dbReference type="PROSITE-ProRule" id="PRU01161"/>
    </source>
</evidence>
<keyword evidence="7" id="KW-0175">Coiled coil</keyword>
<protein>
    <recommendedName>
        <fullName evidence="12">Peroxisomal ATPase PEX1</fullName>
    </recommendedName>
    <alternativeName>
        <fullName evidence="11">Peroxin-1</fullName>
    </alternativeName>
</protein>
<dbReference type="Pfam" id="PF07693">
    <property type="entry name" value="KAP_NTPase"/>
    <property type="match status" value="1"/>
</dbReference>
<keyword evidence="10" id="KW-0539">Nucleus</keyword>
<dbReference type="GO" id="GO:0006352">
    <property type="term" value="P:DNA-templated transcription initiation"/>
    <property type="evidence" value="ECO:0007669"/>
    <property type="project" value="InterPro"/>
</dbReference>
<dbReference type="Pfam" id="PF01734">
    <property type="entry name" value="Patatin"/>
    <property type="match status" value="1"/>
</dbReference>
<comment type="subcellular location">
    <subcellularLocation>
        <location evidence="2">Membrane</location>
    </subcellularLocation>
    <subcellularLocation>
        <location evidence="1">Nucleus</location>
    </subcellularLocation>
</comment>
<keyword evidence="8 13" id="KW-0443">Lipid metabolism</keyword>
<dbReference type="InterPro" id="IPR011646">
    <property type="entry name" value="KAP_P-loop"/>
</dbReference>
<evidence type="ECO:0000256" key="1">
    <source>
        <dbReference type="ARBA" id="ARBA00004123"/>
    </source>
</evidence>
<feature type="short sequence motif" description="GXGXXG" evidence="13">
    <location>
        <begin position="1302"/>
        <end position="1307"/>
    </location>
</feature>
<evidence type="ECO:0000256" key="4">
    <source>
        <dbReference type="ARBA" id="ARBA00022741"/>
    </source>
</evidence>
<dbReference type="SMART" id="SM00382">
    <property type="entry name" value="AAA"/>
    <property type="match status" value="2"/>
</dbReference>
<keyword evidence="13" id="KW-0442">Lipid degradation</keyword>
<sequence length="1625" mass="181678">MFSFDPTFASVPSHPLAPIAARVQYDNSIRNCFGHLSEGRQNSREEFTSSSVPGTSYFFWVRAHRPDGGPDDYSPIIMQISFADKRRSAVSSSTPFLILTLNGLFANANNLNDGETVILHPSHGDAIRRCESVVIRPRGFDDWEEIMSSVGQVEELFLGQHRVIQAKMRFCLHLNNGKVANFTVEEDSLPQTPMSVCYENGTSSPRPAAFLMAVGTRVLVAAPNSDGKFGGNERDGQAESKEGKMPALEEVPFPVDSIPFDGFHLSVYPLRFLRVLPLPIGDFLPFPLPSSSNPFFAAHRRLCLLLNTLPFLFVMAKRKYRRRREASHQIRKCCVQLDDRDSLGQRETPFHSFCDGLSVLLERFHQSSGLHHCWISPALGRLCRRSVDFQWIRICPIRPDQLQPVHHLILYPIDRAHPLEEIKETFLELAASSREFLTKAETTAEAGKRVFVRLTDGAEERNGNANHRITHRFLWPLSSKMTFEFRENREICDQPTNECFSEEFEKAEETPTQSFRECGQMVEFPVQQILVASLELSVRSFLRRRLLPSAVNKKVCAVEAATPMALLLEGPCGSGKSTLLALLANKLRIAADEFVPIAIEIVDCSSEGNLRRFVESVDSVMAKLVLRWPSALFLDNFDTFVEKIAIEGDNYSSPAQNEIPAMRLIYQKVFSTLFGESQRRKVPIICAICNGSKVPEDILVWEGQRLNSERHRIRPFDKNTQMKVLNKLMGRNDDALETTPDAESVNFETIGELCRLVETFELRTAANQRDDTTMLSKDILSAASICKRHEFGEGELSIRFDQIAGLESVKRKLVEIFLWPARYPTLFALSGVRVGHRAILHGPTGCGKSMLTRALAGEMGANVFSVRGPQLLSKYIGQSEQNIRQLFAKAKASKPALIVFDEIDAIAPQRGSDNAHVMDRMVNQLLTELDGFEGDTEGIFVIAVTNRIDLVDKALLRPGRFDFKLYVELPDFELRLAILRLYCTAKWGTYLSDNVNLKLIAQQAEGCSGAEMRAIVQNALNEADREFNQIEKLESDKPRKSIMEVIDPRNTLLTNQEVLQLLNQAKGRHVPTQDSQNHNTIMYEALKYLNDTPASAQSRGDIISMVKALKKFKLTGAEIIQISGLQKSKVGLNVGISTYAIMNNKLVLNNFLAICRALLPRKSSNLLKNKIGFASTSSDERFISGGAIVSTSSNVSKSLITHKPTREEIAQRVKRLLIGLNTSKDWPTIGFVGEELKEHLLNYPASRMVVIEDGIAIKNIKKWAKRSSDKDIQGVMQQCLALCGIVSETKNSSGICVLTIDGGGTRGIMGLEILSELEKAAGKKIPELFDLIVGVSTGSIIATLIGAKGLSVEEAKKAYVLHCSEVFKGSTFDKVWSLGGRFASLSDNTMAWTNILKETLNGDFSMIDSARDPKTPRVAIVSLITNTLQLIPFVFRNYEHPSYDSPYRGSAKYKFWEAIRASSAAPSYFEEFKLDGFMHQDGGILLNNPTSIALQEAKQLWPHKNFHCIVSVGNGKFLPEIDPKIDERRDVTLSTPYQLGAWFPWLSKHYNTIMESATETELFHHCIASLTPPGHYFRLNPYMSQPEGRGALCSAQSSENKSSSQTTQQIVDFQFIWLETVAAMG</sequence>
<feature type="short sequence motif" description="GXSXG" evidence="13">
    <location>
        <begin position="1334"/>
        <end position="1338"/>
    </location>
</feature>
<evidence type="ECO:0000256" key="7">
    <source>
        <dbReference type="ARBA" id="ARBA00023054"/>
    </source>
</evidence>
<dbReference type="Pfam" id="PF03874">
    <property type="entry name" value="RNA_pol_Rpb4"/>
    <property type="match status" value="1"/>
</dbReference>
<dbReference type="SUPFAM" id="SSF52151">
    <property type="entry name" value="FabD/lysophospholipase-like"/>
    <property type="match status" value="1"/>
</dbReference>
<keyword evidence="4" id="KW-0547">Nucleotide-binding</keyword>
<evidence type="ECO:0000313" key="15">
    <source>
        <dbReference type="Proteomes" id="UP000887572"/>
    </source>
</evidence>
<evidence type="ECO:0000259" key="14">
    <source>
        <dbReference type="PROSITE" id="PS51635"/>
    </source>
</evidence>
<dbReference type="SUPFAM" id="SSF52540">
    <property type="entry name" value="P-loop containing nucleoside triphosphate hydrolases"/>
    <property type="match status" value="2"/>
</dbReference>
<dbReference type="GO" id="GO:0005524">
    <property type="term" value="F:ATP binding"/>
    <property type="evidence" value="ECO:0007669"/>
    <property type="project" value="UniProtKB-KW"/>
</dbReference>
<evidence type="ECO:0000256" key="11">
    <source>
        <dbReference type="ARBA" id="ARBA00032509"/>
    </source>
</evidence>
<dbReference type="InterPro" id="IPR050168">
    <property type="entry name" value="AAA_ATPase_domain"/>
</dbReference>
<feature type="active site" description="Nucleophile" evidence="13">
    <location>
        <position position="1336"/>
    </location>
</feature>
<dbReference type="InterPro" id="IPR029067">
    <property type="entry name" value="CDC48_domain_2-like_sf"/>
</dbReference>
<evidence type="ECO:0000313" key="16">
    <source>
        <dbReference type="WBParaSite" id="Gr19_v10_g13413.t2"/>
    </source>
</evidence>
<dbReference type="InterPro" id="IPR003593">
    <property type="entry name" value="AAA+_ATPase"/>
</dbReference>
<dbReference type="Pfam" id="PF09262">
    <property type="entry name" value="PEX-1N"/>
    <property type="match status" value="1"/>
</dbReference>
<comment type="similarity">
    <text evidence="3">Belongs to the AAA ATPase family.</text>
</comment>
<dbReference type="InterPro" id="IPR003959">
    <property type="entry name" value="ATPase_AAA_core"/>
</dbReference>
<evidence type="ECO:0000256" key="9">
    <source>
        <dbReference type="ARBA" id="ARBA00023136"/>
    </source>
</evidence>
<keyword evidence="6" id="KW-0067">ATP-binding</keyword>
<dbReference type="WBParaSite" id="Gr19_v10_g13413.t2">
    <property type="protein sequence ID" value="Gr19_v10_g13413.t2"/>
    <property type="gene ID" value="Gr19_v10_g13413"/>
</dbReference>
<dbReference type="SUPFAM" id="SSF54585">
    <property type="entry name" value="Cdc48 domain 2-like"/>
    <property type="match status" value="1"/>
</dbReference>
<dbReference type="InterPro" id="IPR002641">
    <property type="entry name" value="PNPLA_dom"/>
</dbReference>
<dbReference type="PANTHER" id="PTHR23077">
    <property type="entry name" value="AAA-FAMILY ATPASE"/>
    <property type="match status" value="1"/>
</dbReference>
<keyword evidence="9" id="KW-0472">Membrane</keyword>
<dbReference type="InterPro" id="IPR010997">
    <property type="entry name" value="HRDC-like_sf"/>
</dbReference>
<keyword evidence="5 13" id="KW-0378">Hydrolase</keyword>
<organism evidence="15 16">
    <name type="scientific">Globodera rostochiensis</name>
    <name type="common">Golden nematode worm</name>
    <name type="synonym">Heterodera rostochiensis</name>
    <dbReference type="NCBI Taxonomy" id="31243"/>
    <lineage>
        <taxon>Eukaryota</taxon>
        <taxon>Metazoa</taxon>
        <taxon>Ecdysozoa</taxon>
        <taxon>Nematoda</taxon>
        <taxon>Chromadorea</taxon>
        <taxon>Rhabditida</taxon>
        <taxon>Tylenchina</taxon>
        <taxon>Tylenchomorpha</taxon>
        <taxon>Tylenchoidea</taxon>
        <taxon>Heteroderidae</taxon>
        <taxon>Heteroderinae</taxon>
        <taxon>Globodera</taxon>
    </lineage>
</organism>
<accession>A0A914H5I2</accession>
<evidence type="ECO:0000256" key="3">
    <source>
        <dbReference type="ARBA" id="ARBA00006914"/>
    </source>
</evidence>
<proteinExistence type="inferred from homology"/>
<dbReference type="SMART" id="SM00657">
    <property type="entry name" value="RPOL4c"/>
    <property type="match status" value="1"/>
</dbReference>
<evidence type="ECO:0000256" key="12">
    <source>
        <dbReference type="ARBA" id="ARBA00034532"/>
    </source>
</evidence>
<dbReference type="InterPro" id="IPR015342">
    <property type="entry name" value="PEX1-N_C-lobe"/>
</dbReference>
<dbReference type="GO" id="GO:0016042">
    <property type="term" value="P:lipid catabolic process"/>
    <property type="evidence" value="ECO:0007669"/>
    <property type="project" value="UniProtKB-UniRule"/>
</dbReference>
<dbReference type="InterPro" id="IPR006590">
    <property type="entry name" value="RNA_pol_Rpb4/RPC9_core"/>
</dbReference>
<dbReference type="Gene3D" id="1.20.1250.40">
    <property type="match status" value="1"/>
</dbReference>
<evidence type="ECO:0000256" key="5">
    <source>
        <dbReference type="ARBA" id="ARBA00022801"/>
    </source>
</evidence>
<dbReference type="FunFam" id="3.40.50.300:FF:001025">
    <property type="entry name" value="ATPase family, AAA domain-containing 2B"/>
    <property type="match status" value="1"/>
</dbReference>
<dbReference type="GO" id="GO:0016558">
    <property type="term" value="P:protein import into peroxisome matrix"/>
    <property type="evidence" value="ECO:0007669"/>
    <property type="project" value="TreeGrafter"/>
</dbReference>
<dbReference type="Gene3D" id="3.40.50.300">
    <property type="entry name" value="P-loop containing nucleotide triphosphate hydrolases"/>
    <property type="match status" value="2"/>
</dbReference>
<dbReference type="Proteomes" id="UP000887572">
    <property type="component" value="Unplaced"/>
</dbReference>
<dbReference type="Gene3D" id="3.40.1090.10">
    <property type="entry name" value="Cytosolic phospholipase A2 catalytic domain"/>
    <property type="match status" value="1"/>
</dbReference>
<feature type="domain" description="PNPLA" evidence="14">
    <location>
        <begin position="1298"/>
        <end position="1494"/>
    </location>
</feature>
<dbReference type="GO" id="GO:0016887">
    <property type="term" value="F:ATP hydrolysis activity"/>
    <property type="evidence" value="ECO:0007669"/>
    <property type="project" value="InterPro"/>
</dbReference>